<evidence type="ECO:0000313" key="2">
    <source>
        <dbReference type="Proteomes" id="UP000241107"/>
    </source>
</evidence>
<dbReference type="PANTHER" id="PTHR30613">
    <property type="entry name" value="UNCHARACTERIZED PROTEIN YBIU-RELATED"/>
    <property type="match status" value="1"/>
</dbReference>
<dbReference type="OrthoDB" id="8249012at2759"/>
<dbReference type="STRING" id="418784.A0A2P7Z053"/>
<dbReference type="GeneID" id="36564655"/>
<dbReference type="InterPro" id="IPR027443">
    <property type="entry name" value="IPNS-like_sf"/>
</dbReference>
<protein>
    <recommendedName>
        <fullName evidence="3">DUF1479 domain protein</fullName>
    </recommendedName>
</protein>
<comment type="caution">
    <text evidence="1">The sequence shown here is derived from an EMBL/GenBank/DDBJ whole genome shotgun (WGS) entry which is preliminary data.</text>
</comment>
<sequence>MPSATTELKHFDLSKATVRPDGDISTSFNSFGKGETYDSSFWADIKKLLIKDPVAFKESWLRLKEAFAKGLEEIKEKRGDIIPSVSMNELSNMDKLKRDEILKRGCVVIKGVIPEKEAVGYKEDVLKYVEKNPQTKGFPQHAKVVYELYWSKPQVQARAHPNLREASRFMNNLFHADPDAKVLLDQNISYADRLRVRMPGDALFMLGPHSDGGSLERWEDPAYSACYQKIFDGKWEEFDPNDATHRINVNMEKYASNGNCNIFRAYQGWLAVSEVAPKEGSILFAPLIKEVTAYWMMSPFFDENDNLKLDSSLPGTFPGKSQEFNNETHPGLQLDDLMVPVPRVNPGDMVFWHCDLIHAVDPVHEGTHDSSVFYIPSAPLCNINAKYVAIQREAFLKGLAGPDFPGFPHGLAETEHEGRATSEDVEATGGVDALRELGLVPFSAEKLTPGEAAIVEEANQLLFC</sequence>
<evidence type="ECO:0000313" key="1">
    <source>
        <dbReference type="EMBL" id="PSK41578.1"/>
    </source>
</evidence>
<keyword evidence="2" id="KW-1185">Reference proteome</keyword>
<dbReference type="AlphaFoldDB" id="A0A2P7Z053"/>
<dbReference type="SUPFAM" id="SSF51197">
    <property type="entry name" value="Clavaminate synthase-like"/>
    <property type="match status" value="1"/>
</dbReference>
<reference evidence="1 2" key="1">
    <citation type="submission" date="2018-03" db="EMBL/GenBank/DDBJ databases">
        <title>Candida pseudohaemulonii genome assembly and annotation.</title>
        <authorList>
            <person name="Munoz J.F."/>
            <person name="Gade L.G."/>
            <person name="Chow N.A."/>
            <person name="Litvintseva A.P."/>
            <person name="Loparev V.N."/>
            <person name="Cuomo C.A."/>
        </authorList>
    </citation>
    <scope>NUCLEOTIDE SEQUENCE [LARGE SCALE GENOMIC DNA]</scope>
    <source>
        <strain evidence="1 2">B12108</strain>
    </source>
</reference>
<dbReference type="Proteomes" id="UP000241107">
    <property type="component" value="Unassembled WGS sequence"/>
</dbReference>
<evidence type="ECO:0008006" key="3">
    <source>
        <dbReference type="Google" id="ProtNLM"/>
    </source>
</evidence>
<organism evidence="1 2">
    <name type="scientific">Candidozyma pseudohaemuli</name>
    <dbReference type="NCBI Taxonomy" id="418784"/>
    <lineage>
        <taxon>Eukaryota</taxon>
        <taxon>Fungi</taxon>
        <taxon>Dikarya</taxon>
        <taxon>Ascomycota</taxon>
        <taxon>Saccharomycotina</taxon>
        <taxon>Pichiomycetes</taxon>
        <taxon>Metschnikowiaceae</taxon>
        <taxon>Candidozyma</taxon>
    </lineage>
</organism>
<dbReference type="InterPro" id="IPR010856">
    <property type="entry name" value="Gig2-like"/>
</dbReference>
<dbReference type="EMBL" id="PYFQ01000001">
    <property type="protein sequence ID" value="PSK41578.1"/>
    <property type="molecule type" value="Genomic_DNA"/>
</dbReference>
<dbReference type="VEuPathDB" id="FungiDB:C7M61_001264"/>
<name>A0A2P7Z053_9ASCO</name>
<dbReference type="PANTHER" id="PTHR30613:SF1">
    <property type="entry name" value="DUF1479 DOMAIN PROTEIN (AFU_ORTHOLOGUE AFUA_5G09280)"/>
    <property type="match status" value="1"/>
</dbReference>
<accession>A0A2P7Z053</accession>
<dbReference type="Pfam" id="PF07350">
    <property type="entry name" value="Gig2-like"/>
    <property type="match status" value="1"/>
</dbReference>
<proteinExistence type="predicted"/>
<gene>
    <name evidence="1" type="ORF">C7M61_001264</name>
</gene>
<dbReference type="RefSeq" id="XP_024716277.1">
    <property type="nucleotide sequence ID" value="XM_024856678.1"/>
</dbReference>
<dbReference type="Gene3D" id="2.60.120.330">
    <property type="entry name" value="B-lactam Antibiotic, Isopenicillin N Synthase, Chain"/>
    <property type="match status" value="1"/>
</dbReference>